<evidence type="ECO:0000259" key="2">
    <source>
        <dbReference type="Pfam" id="PF07670"/>
    </source>
</evidence>
<keyword evidence="1" id="KW-0472">Membrane</keyword>
<name>A0A175RU10_9HYPH</name>
<comment type="caution">
    <text evidence="3">The sequence shown here is derived from an EMBL/GenBank/DDBJ whole genome shotgun (WGS) entry which is preliminary data.</text>
</comment>
<organism evidence="3 4">
    <name type="scientific">Aureimonas ureilytica</name>
    <dbReference type="NCBI Taxonomy" id="401562"/>
    <lineage>
        <taxon>Bacteria</taxon>
        <taxon>Pseudomonadati</taxon>
        <taxon>Pseudomonadota</taxon>
        <taxon>Alphaproteobacteria</taxon>
        <taxon>Hyphomicrobiales</taxon>
        <taxon>Aurantimonadaceae</taxon>
        <taxon>Aureimonas</taxon>
    </lineage>
</organism>
<sequence length="313" mass="32222">MDMIGTTMGAGRAAVELSLFSLLPVMVVMLSIMRLAEAAGFLDWVTRLVTPLLRPFGLLGLSVFALLQVSFVSFAAPVATLTTMERRGVSDRHLAATFAMVLAMGQANVVFPMAALGLDVGRFVLVSVLGGLVAAAATYHLLGRHLSRDGPLESSEIDLPAGDEARSILAIINRAGAEAFRIATGAIPIMALALTAVAALKAAGGLDALNWLLAPVLGALGLDPRLVTPTLSKYLGGGLAALGVLADQKASGEIDARFVNAAAGWLVHPLDLPGIAVLTAAGPRVARLWVVAAFGGLTGVLVRTILQASIYGS</sequence>
<keyword evidence="1" id="KW-1133">Transmembrane helix</keyword>
<feature type="transmembrane region" description="Helical" evidence="1">
    <location>
        <begin position="123"/>
        <end position="142"/>
    </location>
</feature>
<dbReference type="PATRIC" id="fig|401562.4.peg.1311"/>
<dbReference type="PANTHER" id="PTHR35793">
    <property type="entry name" value="INNER MEMBRANE PROTEIN YJIG"/>
    <property type="match status" value="1"/>
</dbReference>
<dbReference type="RefSeq" id="WP_058599729.1">
    <property type="nucleotide sequence ID" value="NZ_LDQA01000019.1"/>
</dbReference>
<keyword evidence="1" id="KW-0812">Transmembrane</keyword>
<feature type="transmembrane region" description="Helical" evidence="1">
    <location>
        <begin position="56"/>
        <end position="82"/>
    </location>
</feature>
<feature type="transmembrane region" description="Helical" evidence="1">
    <location>
        <begin position="286"/>
        <end position="306"/>
    </location>
</feature>
<protein>
    <submittedName>
        <fullName evidence="3">Nucleoside recognition family protein</fullName>
    </submittedName>
</protein>
<dbReference type="EMBL" id="LDQA01000019">
    <property type="protein sequence ID" value="KTR06322.1"/>
    <property type="molecule type" value="Genomic_DNA"/>
</dbReference>
<evidence type="ECO:0000313" key="3">
    <source>
        <dbReference type="EMBL" id="KTR06322.1"/>
    </source>
</evidence>
<dbReference type="Pfam" id="PF07670">
    <property type="entry name" value="Gate"/>
    <property type="match status" value="1"/>
</dbReference>
<dbReference type="InterPro" id="IPR011642">
    <property type="entry name" value="Gate_dom"/>
</dbReference>
<dbReference type="Proteomes" id="UP000078529">
    <property type="component" value="Unassembled WGS sequence"/>
</dbReference>
<dbReference type="GO" id="GO:0005886">
    <property type="term" value="C:plasma membrane"/>
    <property type="evidence" value="ECO:0007669"/>
    <property type="project" value="TreeGrafter"/>
</dbReference>
<evidence type="ECO:0000256" key="1">
    <source>
        <dbReference type="SAM" id="Phobius"/>
    </source>
</evidence>
<dbReference type="InterPro" id="IPR052549">
    <property type="entry name" value="SpmB"/>
</dbReference>
<dbReference type="PANTHER" id="PTHR35793:SF2">
    <property type="entry name" value="INNER MEMBRANE PROTEIN YJIG"/>
    <property type="match status" value="1"/>
</dbReference>
<evidence type="ECO:0000313" key="4">
    <source>
        <dbReference type="Proteomes" id="UP000078529"/>
    </source>
</evidence>
<keyword evidence="4" id="KW-1185">Reference proteome</keyword>
<dbReference type="AlphaFoldDB" id="A0A175RU10"/>
<feature type="transmembrane region" description="Helical" evidence="1">
    <location>
        <begin position="94"/>
        <end position="117"/>
    </location>
</feature>
<feature type="transmembrane region" description="Helical" evidence="1">
    <location>
        <begin position="12"/>
        <end position="36"/>
    </location>
</feature>
<reference evidence="3 4" key="1">
    <citation type="journal article" date="2016" name="Front. Microbiol.">
        <title>Genomic Resource of Rice Seed Associated Bacteria.</title>
        <authorList>
            <person name="Midha S."/>
            <person name="Bansal K."/>
            <person name="Sharma S."/>
            <person name="Kumar N."/>
            <person name="Patil P.P."/>
            <person name="Chaudhry V."/>
            <person name="Patil P.B."/>
        </authorList>
    </citation>
    <scope>NUCLEOTIDE SEQUENCE [LARGE SCALE GENOMIC DNA]</scope>
    <source>
        <strain evidence="3 4">NS365</strain>
    </source>
</reference>
<feature type="domain" description="Nucleoside transporter/FeoB GTPase Gate" evidence="2">
    <location>
        <begin position="19"/>
        <end position="104"/>
    </location>
</feature>
<gene>
    <name evidence="3" type="ORF">NS365_07875</name>
</gene>
<proteinExistence type="predicted"/>
<accession>A0A175RU10</accession>